<dbReference type="GO" id="GO:0006355">
    <property type="term" value="P:regulation of DNA-templated transcription"/>
    <property type="evidence" value="ECO:0007669"/>
    <property type="project" value="InterPro"/>
</dbReference>
<dbReference type="PANTHER" id="PTHR44688:SF16">
    <property type="entry name" value="DNA-BINDING TRANSCRIPTIONAL ACTIVATOR DEVR_DOSR"/>
    <property type="match status" value="1"/>
</dbReference>
<name>A0A839QRT5_9MICC</name>
<evidence type="ECO:0000256" key="3">
    <source>
        <dbReference type="ARBA" id="ARBA00023163"/>
    </source>
</evidence>
<dbReference type="Pfam" id="PF00196">
    <property type="entry name" value="GerE"/>
    <property type="match status" value="1"/>
</dbReference>
<dbReference type="PROSITE" id="PS50043">
    <property type="entry name" value="HTH_LUXR_2"/>
    <property type="match status" value="1"/>
</dbReference>
<dbReference type="SUPFAM" id="SSF46894">
    <property type="entry name" value="C-terminal effector domain of the bipartite response regulators"/>
    <property type="match status" value="1"/>
</dbReference>
<dbReference type="GO" id="GO:0003677">
    <property type="term" value="F:DNA binding"/>
    <property type="evidence" value="ECO:0007669"/>
    <property type="project" value="UniProtKB-KW"/>
</dbReference>
<dbReference type="SMART" id="SM00421">
    <property type="entry name" value="HTH_LUXR"/>
    <property type="match status" value="1"/>
</dbReference>
<accession>A0A839QRT5</accession>
<dbReference type="RefSeq" id="WP_183511163.1">
    <property type="nucleotide sequence ID" value="NZ_BAABGK010000042.1"/>
</dbReference>
<keyword evidence="3" id="KW-0804">Transcription</keyword>
<dbReference type="PANTHER" id="PTHR44688">
    <property type="entry name" value="DNA-BINDING TRANSCRIPTIONAL ACTIVATOR DEVR_DOSR"/>
    <property type="match status" value="1"/>
</dbReference>
<evidence type="ECO:0000313" key="6">
    <source>
        <dbReference type="Proteomes" id="UP000523000"/>
    </source>
</evidence>
<reference evidence="5 6" key="1">
    <citation type="submission" date="2020-08" db="EMBL/GenBank/DDBJ databases">
        <title>Sequencing the genomes of 1000 actinobacteria strains.</title>
        <authorList>
            <person name="Klenk H.-P."/>
        </authorList>
    </citation>
    <scope>NUCLEOTIDE SEQUENCE [LARGE SCALE GENOMIC DNA]</scope>
    <source>
        <strain evidence="5 6">DSM 22826</strain>
    </source>
</reference>
<dbReference type="PRINTS" id="PR00038">
    <property type="entry name" value="HTHLUXR"/>
</dbReference>
<organism evidence="5 6">
    <name type="scientific">Paeniglutamicibacter cryotolerans</name>
    <dbReference type="NCBI Taxonomy" id="670079"/>
    <lineage>
        <taxon>Bacteria</taxon>
        <taxon>Bacillati</taxon>
        <taxon>Actinomycetota</taxon>
        <taxon>Actinomycetes</taxon>
        <taxon>Micrococcales</taxon>
        <taxon>Micrococcaceae</taxon>
        <taxon>Paeniglutamicibacter</taxon>
    </lineage>
</organism>
<keyword evidence="2 5" id="KW-0238">DNA-binding</keyword>
<sequence>MTGIQGSDAVWGYPLDEDLVQRVGDSLLNGYGAVLDGDIGAGRHGIIHRVLEGLSGKVHLVQFSALVLVPWSETGDRQDHVDALHAWLLGESSGLPIVVYVGNSYMVTEEWIAVLGALVITGGVSVLALSYTRQQGREPELSRLAHLDRIRILPISLDEARAWIQSALNGSVSQTAVFQLWSAAAGQRHFLHFLALDWMEAGYLCLSEGHWVVSGVSGPIGEHTASLWKRILESRPQGERTAIELVALSGGLPLSALLKIVDADELDGVHDSGILEIGPSHLHTVRLRGEAAPRAVVAHVGPGRASMLLNLLKKSAGYPVGVSQAKLFDWERLSGVETSPERIMEEIERSISDGNVQRALELLPAVFELSESVRFKAARLIALIRCGHLSIAMQEVMGLPMADWLLNGEGDFRDWPGIVSIADQVANIRLAYGIIEYFAHSGASSAAEQFRMIERVGEVVRDKYEKNLLGDKAYKICTADGSVALAQLSMHFGHSRWIENQIYVHPDLQGGMLSQWQVALDTALVWAGRVDGGVHRRSEMTLLNHQSFESGSIARDARLQLFGLKLVSGDWVAAKAILDDGWMGGKSATNLNHESLLYSGLLDSLMGRHQEAIAKFGPEVLQLKTYDPRGLLRLALAATASSYAALGDLEAGRAALFSIDVAADTKSFTSGRFETLFHIQALHDLGNMEAAATAWLETVGEDRRRGNASWALLEATVAISHGYLEFVDALGELVPDVSGRFSEACGQFVEAFRAHRRDPLLSAAASMEELGHLRLSGVIREIATFGDDGTPGSRAYAPNRSGTVGAPGLEASIIAARALSVSPLHEDAMIREHWLKHSVEQLGLTTRQAEIARLAGLGSSNREIAEELDMSIRTAESHLYQIFGKLGVRKRSDLNRLLQVHAGLIVGNTGSTS</sequence>
<feature type="domain" description="HTH luxR-type" evidence="4">
    <location>
        <begin position="837"/>
        <end position="902"/>
    </location>
</feature>
<dbReference type="AlphaFoldDB" id="A0A839QRT5"/>
<dbReference type="Proteomes" id="UP000523000">
    <property type="component" value="Unassembled WGS sequence"/>
</dbReference>
<keyword evidence="6" id="KW-1185">Reference proteome</keyword>
<dbReference type="CDD" id="cd06170">
    <property type="entry name" value="LuxR_C_like"/>
    <property type="match status" value="1"/>
</dbReference>
<evidence type="ECO:0000259" key="4">
    <source>
        <dbReference type="PROSITE" id="PS50043"/>
    </source>
</evidence>
<evidence type="ECO:0000313" key="5">
    <source>
        <dbReference type="EMBL" id="MBB2995972.1"/>
    </source>
</evidence>
<dbReference type="Gene3D" id="1.10.10.10">
    <property type="entry name" value="Winged helix-like DNA-binding domain superfamily/Winged helix DNA-binding domain"/>
    <property type="match status" value="1"/>
</dbReference>
<dbReference type="InterPro" id="IPR016032">
    <property type="entry name" value="Sig_transdc_resp-reg_C-effctor"/>
</dbReference>
<dbReference type="InterPro" id="IPR036388">
    <property type="entry name" value="WH-like_DNA-bd_sf"/>
</dbReference>
<dbReference type="EMBL" id="JACHVS010000001">
    <property type="protein sequence ID" value="MBB2995972.1"/>
    <property type="molecule type" value="Genomic_DNA"/>
</dbReference>
<proteinExistence type="predicted"/>
<evidence type="ECO:0000256" key="1">
    <source>
        <dbReference type="ARBA" id="ARBA00023015"/>
    </source>
</evidence>
<keyword evidence="1" id="KW-0805">Transcription regulation</keyword>
<dbReference type="InterPro" id="IPR000792">
    <property type="entry name" value="Tscrpt_reg_LuxR_C"/>
</dbReference>
<gene>
    <name evidence="5" type="ORF">E9229_002163</name>
</gene>
<comment type="caution">
    <text evidence="5">The sequence shown here is derived from an EMBL/GenBank/DDBJ whole genome shotgun (WGS) entry which is preliminary data.</text>
</comment>
<protein>
    <submittedName>
        <fullName evidence="5">DNA-binding CsgD family transcriptional regulator/tetratricopeptide (TPR) repeat protein</fullName>
    </submittedName>
</protein>
<evidence type="ECO:0000256" key="2">
    <source>
        <dbReference type="ARBA" id="ARBA00023125"/>
    </source>
</evidence>